<comment type="caution">
    <text evidence="1">The sequence shown here is derived from an EMBL/GenBank/DDBJ whole genome shotgun (WGS) entry which is preliminary data.</text>
</comment>
<name>A0A8S1AKK9_ARCPL</name>
<evidence type="ECO:0000313" key="1">
    <source>
        <dbReference type="EMBL" id="CAB3245925.1"/>
    </source>
</evidence>
<dbReference type="Proteomes" id="UP000494106">
    <property type="component" value="Unassembled WGS sequence"/>
</dbReference>
<gene>
    <name evidence="1" type="ORF">APLA_LOCUS10655</name>
</gene>
<accession>A0A8S1AKK9</accession>
<protein>
    <submittedName>
        <fullName evidence="1">Uncharacterized protein</fullName>
    </submittedName>
</protein>
<reference evidence="1 2" key="1">
    <citation type="submission" date="2020-04" db="EMBL/GenBank/DDBJ databases">
        <authorList>
            <person name="Wallbank WR R."/>
            <person name="Pardo Diaz C."/>
            <person name="Kozak K."/>
            <person name="Martin S."/>
            <person name="Jiggins C."/>
            <person name="Moest M."/>
            <person name="Warren A I."/>
            <person name="Byers J.R.P. K."/>
            <person name="Montejo-Kovacevich G."/>
            <person name="Yen C E."/>
        </authorList>
    </citation>
    <scope>NUCLEOTIDE SEQUENCE [LARGE SCALE GENOMIC DNA]</scope>
</reference>
<dbReference type="EMBL" id="CADEBC010000525">
    <property type="protein sequence ID" value="CAB3245925.1"/>
    <property type="molecule type" value="Genomic_DNA"/>
</dbReference>
<dbReference type="AlphaFoldDB" id="A0A8S1AKK9"/>
<keyword evidence="2" id="KW-1185">Reference proteome</keyword>
<evidence type="ECO:0000313" key="2">
    <source>
        <dbReference type="Proteomes" id="UP000494106"/>
    </source>
</evidence>
<sequence length="91" mass="10163">MFVFINSAEYVTPALLSTPLCFVASHSFTCTFVPAALHTARRCSNSLGKNRARCRYERRLVACLTHFYTFDITVRRPRLAAAHSGKVVNGP</sequence>
<proteinExistence type="predicted"/>
<organism evidence="1 2">
    <name type="scientific">Arctia plantaginis</name>
    <name type="common">Wood tiger moth</name>
    <name type="synonym">Phalaena plantaginis</name>
    <dbReference type="NCBI Taxonomy" id="874455"/>
    <lineage>
        <taxon>Eukaryota</taxon>
        <taxon>Metazoa</taxon>
        <taxon>Ecdysozoa</taxon>
        <taxon>Arthropoda</taxon>
        <taxon>Hexapoda</taxon>
        <taxon>Insecta</taxon>
        <taxon>Pterygota</taxon>
        <taxon>Neoptera</taxon>
        <taxon>Endopterygota</taxon>
        <taxon>Lepidoptera</taxon>
        <taxon>Glossata</taxon>
        <taxon>Ditrysia</taxon>
        <taxon>Noctuoidea</taxon>
        <taxon>Erebidae</taxon>
        <taxon>Arctiinae</taxon>
        <taxon>Arctia</taxon>
    </lineage>
</organism>